<evidence type="ECO:0000259" key="1">
    <source>
        <dbReference type="Pfam" id="PF03080"/>
    </source>
</evidence>
<dbReference type="Pfam" id="PF03080">
    <property type="entry name" value="Neprosin"/>
    <property type="match status" value="1"/>
</dbReference>
<organism evidence="2 3">
    <name type="scientific">Canna indica</name>
    <name type="common">Indian-shot</name>
    <dbReference type="NCBI Taxonomy" id="4628"/>
    <lineage>
        <taxon>Eukaryota</taxon>
        <taxon>Viridiplantae</taxon>
        <taxon>Streptophyta</taxon>
        <taxon>Embryophyta</taxon>
        <taxon>Tracheophyta</taxon>
        <taxon>Spermatophyta</taxon>
        <taxon>Magnoliopsida</taxon>
        <taxon>Liliopsida</taxon>
        <taxon>Zingiberales</taxon>
        <taxon>Cannaceae</taxon>
        <taxon>Canna</taxon>
    </lineage>
</organism>
<protein>
    <recommendedName>
        <fullName evidence="1">Neprosin PEP catalytic domain-containing protein</fullName>
    </recommendedName>
</protein>
<dbReference type="PANTHER" id="PTHR31589:SF237">
    <property type="entry name" value="OS08G0411100 PROTEIN"/>
    <property type="match status" value="1"/>
</dbReference>
<dbReference type="InterPro" id="IPR053168">
    <property type="entry name" value="Glutamic_endopeptidase"/>
</dbReference>
<name>A0AAQ3KH57_9LILI</name>
<evidence type="ECO:0000313" key="2">
    <source>
        <dbReference type="EMBL" id="WOL08703.1"/>
    </source>
</evidence>
<dbReference type="PANTHER" id="PTHR31589">
    <property type="entry name" value="PROTEIN, PUTATIVE (DUF239)-RELATED-RELATED"/>
    <property type="match status" value="1"/>
</dbReference>
<reference evidence="2 3" key="1">
    <citation type="submission" date="2023-10" db="EMBL/GenBank/DDBJ databases">
        <title>Chromosome-scale genome assembly provides insights into flower coloration mechanisms of Canna indica.</title>
        <authorList>
            <person name="Li C."/>
        </authorList>
    </citation>
    <scope>NUCLEOTIDE SEQUENCE [LARGE SCALE GENOMIC DNA]</scope>
    <source>
        <tissue evidence="2">Flower</tissue>
    </source>
</reference>
<dbReference type="InterPro" id="IPR004314">
    <property type="entry name" value="Neprosin"/>
</dbReference>
<evidence type="ECO:0000313" key="3">
    <source>
        <dbReference type="Proteomes" id="UP001327560"/>
    </source>
</evidence>
<keyword evidence="3" id="KW-1185">Reference proteome</keyword>
<dbReference type="EMBL" id="CP136894">
    <property type="protein sequence ID" value="WOL08703.1"/>
    <property type="molecule type" value="Genomic_DNA"/>
</dbReference>
<dbReference type="Proteomes" id="UP001327560">
    <property type="component" value="Chromosome 5"/>
</dbReference>
<gene>
    <name evidence="2" type="ORF">Cni_G17456</name>
</gene>
<feature type="domain" description="Neprosin PEP catalytic" evidence="1">
    <location>
        <begin position="140"/>
        <end position="198"/>
    </location>
</feature>
<accession>A0AAQ3KH57</accession>
<proteinExistence type="predicted"/>
<dbReference type="AlphaFoldDB" id="A0AAQ3KH57"/>
<sequence>MTTMQLNATRIPRIFKSKAPRRRMFPRRCPEGTVLIPRTTKEDLIREKMYKQIQPQHSIYPQASDGAFHYAGRVIQSAGGRMIYGAGAIMTVFQLSSGVSNSQMSSAQLVFVKGKNILQVGWHVDYSREGDNRVRFFTYWTDEENGNWELYTDDEDIGYWPKEIFDNMGDASEVHMDGVVYSPFNEPSPPMGSGELHGGEMRDLLLMDGKGERYDFDGGQIRILNDLGIKYYGDYFACESGGSCTLRYGGPGGWKKT</sequence>